<feature type="domain" description="Squalene cyclase C-terminal" evidence="3">
    <location>
        <begin position="8"/>
        <end position="345"/>
    </location>
</feature>
<dbReference type="Gene3D" id="1.50.10.20">
    <property type="match status" value="1"/>
</dbReference>
<dbReference type="GO" id="GO:0016104">
    <property type="term" value="P:triterpenoid biosynthetic process"/>
    <property type="evidence" value="ECO:0007669"/>
    <property type="project" value="InterPro"/>
</dbReference>
<dbReference type="InterPro" id="IPR018333">
    <property type="entry name" value="Squalene_cyclase"/>
</dbReference>
<comment type="similarity">
    <text evidence="1">Belongs to the terpene cyclase/mutase family.</text>
</comment>
<dbReference type="PANTHER" id="PTHR11764:SF19">
    <property type="entry name" value="TERPENE CYCLASE_MUTASE FAMILY MEMBER"/>
    <property type="match status" value="1"/>
</dbReference>
<dbReference type="PROSITE" id="PS01074">
    <property type="entry name" value="TERPENE_SYNTHASES"/>
    <property type="match status" value="1"/>
</dbReference>
<evidence type="ECO:0000259" key="3">
    <source>
        <dbReference type="Pfam" id="PF13243"/>
    </source>
</evidence>
<evidence type="ECO:0000313" key="4">
    <source>
        <dbReference type="EMBL" id="MBA4629204.1"/>
    </source>
</evidence>
<dbReference type="InterPro" id="IPR002365">
    <property type="entry name" value="Terpene_synthase_CS"/>
</dbReference>
<dbReference type="InterPro" id="IPR032696">
    <property type="entry name" value="SQ_cyclase_C"/>
</dbReference>
<dbReference type="GO" id="GO:0005811">
    <property type="term" value="C:lipid droplet"/>
    <property type="evidence" value="ECO:0007669"/>
    <property type="project" value="InterPro"/>
</dbReference>
<dbReference type="AlphaFoldDB" id="A0A7C9D2P9"/>
<accession>A0A7C9D2P9</accession>
<dbReference type="GO" id="GO:0016866">
    <property type="term" value="F:intramolecular transferase activity"/>
    <property type="evidence" value="ECO:0007669"/>
    <property type="project" value="InterPro"/>
</dbReference>
<dbReference type="NCBIfam" id="TIGR01787">
    <property type="entry name" value="squalene_cyclas"/>
    <property type="match status" value="1"/>
</dbReference>
<sequence length="351" mass="39714">MKMQSFGSQMWDEAFAIQAILASGLIEEYAPTLRKAHDFVKASQVRENPSGNFKEMYRHISKGAWTFSIQDHGWQVSDCTAEGLKTAILLSQKSPDLVGEAIEVERLKDAVNVILSLQSKNGGFPAWEPQRAFRWIEKFNPTEFFEDVLIEREYVECTSSAIQGLVLFKKFYPTHRRKEIENSISKAIQYIENNQNPDGSWYGCWGICFTYGTWFAVDALVACGKNYQNSLALRKACEFLLSKQLPDGGWGESYLSGPNKVYTNIEGNKSNLVNTSWALLALIKAGQANVDPTPIERGVTVLINSQMEDGDFPQQEVSGIFMKTCVLNYAAFRNIFPLWALGEYRHLQARR</sequence>
<proteinExistence type="inferred from homology"/>
<dbReference type="FunFam" id="1.50.10.20:FF:000011">
    <property type="entry name" value="Terpene cyclase/mutase family member"/>
    <property type="match status" value="1"/>
</dbReference>
<evidence type="ECO:0000256" key="2">
    <source>
        <dbReference type="ARBA" id="ARBA00022737"/>
    </source>
</evidence>
<reference evidence="4" key="2">
    <citation type="submission" date="2020-07" db="EMBL/GenBank/DDBJ databases">
        <authorList>
            <person name="Vera ALvarez R."/>
            <person name="Arias-Moreno D.M."/>
            <person name="Jimenez-Jacinto V."/>
            <person name="Jimenez-Bremont J.F."/>
            <person name="Swaminathan K."/>
            <person name="Moose S.P."/>
            <person name="Guerrero-Gonzalez M.L."/>
            <person name="Marino-Ramirez L."/>
            <person name="Landsman D."/>
            <person name="Rodriguez-Kessler M."/>
            <person name="Delgado-Sanchez P."/>
        </authorList>
    </citation>
    <scope>NUCLEOTIDE SEQUENCE</scope>
    <source>
        <tissue evidence="4">Cladode</tissue>
    </source>
</reference>
<dbReference type="Pfam" id="PF13243">
    <property type="entry name" value="SQHop_cyclase_C"/>
    <property type="match status" value="1"/>
</dbReference>
<organism evidence="4">
    <name type="scientific">Opuntia streptacantha</name>
    <name type="common">Prickly pear cactus</name>
    <name type="synonym">Opuntia cardona</name>
    <dbReference type="NCBI Taxonomy" id="393608"/>
    <lineage>
        <taxon>Eukaryota</taxon>
        <taxon>Viridiplantae</taxon>
        <taxon>Streptophyta</taxon>
        <taxon>Embryophyta</taxon>
        <taxon>Tracheophyta</taxon>
        <taxon>Spermatophyta</taxon>
        <taxon>Magnoliopsida</taxon>
        <taxon>eudicotyledons</taxon>
        <taxon>Gunneridae</taxon>
        <taxon>Pentapetalae</taxon>
        <taxon>Caryophyllales</taxon>
        <taxon>Cactineae</taxon>
        <taxon>Cactaceae</taxon>
        <taxon>Opuntioideae</taxon>
        <taxon>Opuntia</taxon>
    </lineage>
</organism>
<keyword evidence="2" id="KW-0677">Repeat</keyword>
<dbReference type="SUPFAM" id="SSF48239">
    <property type="entry name" value="Terpenoid cyclases/Protein prenyltransferases"/>
    <property type="match status" value="1"/>
</dbReference>
<name>A0A7C9D2P9_OPUST</name>
<dbReference type="EMBL" id="GISG01068900">
    <property type="protein sequence ID" value="MBA4629204.1"/>
    <property type="molecule type" value="Transcribed_RNA"/>
</dbReference>
<reference evidence="4" key="1">
    <citation type="journal article" date="2013" name="J. Plant Res.">
        <title>Effect of fungi and light on seed germination of three Opuntia species from semiarid lands of central Mexico.</title>
        <authorList>
            <person name="Delgado-Sanchez P."/>
            <person name="Jimenez-Bremont J.F."/>
            <person name="Guerrero-Gonzalez Mde L."/>
            <person name="Flores J."/>
        </authorList>
    </citation>
    <scope>NUCLEOTIDE SEQUENCE</scope>
    <source>
        <tissue evidence="4">Cladode</tissue>
    </source>
</reference>
<dbReference type="PANTHER" id="PTHR11764">
    <property type="entry name" value="TERPENE CYCLASE/MUTASE FAMILY MEMBER"/>
    <property type="match status" value="1"/>
</dbReference>
<protein>
    <recommendedName>
        <fullName evidence="3">Squalene cyclase C-terminal domain-containing protein</fullName>
    </recommendedName>
</protein>
<dbReference type="InterPro" id="IPR008930">
    <property type="entry name" value="Terpenoid_cyclase/PrenylTrfase"/>
</dbReference>
<evidence type="ECO:0000256" key="1">
    <source>
        <dbReference type="ARBA" id="ARBA00009755"/>
    </source>
</evidence>